<feature type="active site" evidence="4">
    <location>
        <position position="157"/>
    </location>
</feature>
<dbReference type="EMBL" id="PXYK01000047">
    <property type="protein sequence ID" value="PSJ50770.1"/>
    <property type="molecule type" value="Genomic_DNA"/>
</dbReference>
<gene>
    <name evidence="8" type="ORF">C7I84_28105</name>
</gene>
<dbReference type="SUPFAM" id="SSF55120">
    <property type="entry name" value="Pseudouridine synthase"/>
    <property type="match status" value="1"/>
</dbReference>
<feature type="domain" description="RNA-binding S4" evidence="7">
    <location>
        <begin position="31"/>
        <end position="92"/>
    </location>
</feature>
<comment type="caution">
    <text evidence="8">The sequence shown here is derived from an EMBL/GenBank/DDBJ whole genome shotgun (WGS) entry which is preliminary data.</text>
</comment>
<evidence type="ECO:0000259" key="7">
    <source>
        <dbReference type="SMART" id="SM00363"/>
    </source>
</evidence>
<dbReference type="EC" id="5.4.99.-" evidence="6"/>
<dbReference type="InterPro" id="IPR006145">
    <property type="entry name" value="PsdUridine_synth_RsuA/RluA"/>
</dbReference>
<dbReference type="InterPro" id="IPR020103">
    <property type="entry name" value="PsdUridine_synth_cat_dom_sf"/>
</dbReference>
<name>A0A2P7RKM7_9HYPH</name>
<evidence type="ECO:0000256" key="3">
    <source>
        <dbReference type="ARBA" id="ARBA00036882"/>
    </source>
</evidence>
<dbReference type="PROSITE" id="PS01129">
    <property type="entry name" value="PSI_RLU"/>
    <property type="match status" value="1"/>
</dbReference>
<dbReference type="Proteomes" id="UP000241229">
    <property type="component" value="Unassembled WGS sequence"/>
</dbReference>
<evidence type="ECO:0000256" key="6">
    <source>
        <dbReference type="RuleBase" id="RU362028"/>
    </source>
</evidence>
<dbReference type="InterPro" id="IPR006224">
    <property type="entry name" value="PsdUridine_synth_RluA-like_CS"/>
</dbReference>
<dbReference type="Pfam" id="PF00849">
    <property type="entry name" value="PseudoU_synth_2"/>
    <property type="match status" value="1"/>
</dbReference>
<keyword evidence="9" id="KW-1185">Reference proteome</keyword>
<dbReference type="AlphaFoldDB" id="A0A2P7RKM7"/>
<dbReference type="CDD" id="cd00165">
    <property type="entry name" value="S4"/>
    <property type="match status" value="1"/>
</dbReference>
<accession>A0A2P7RKM7</accession>
<evidence type="ECO:0000313" key="9">
    <source>
        <dbReference type="Proteomes" id="UP000241229"/>
    </source>
</evidence>
<evidence type="ECO:0000256" key="4">
    <source>
        <dbReference type="PIRSR" id="PIRSR606225-1"/>
    </source>
</evidence>
<organism evidence="8 9">
    <name type="scientific">Kumtagia ephedrae</name>
    <dbReference type="NCBI Taxonomy" id="2116701"/>
    <lineage>
        <taxon>Bacteria</taxon>
        <taxon>Pseudomonadati</taxon>
        <taxon>Pseudomonadota</taxon>
        <taxon>Alphaproteobacteria</taxon>
        <taxon>Hyphomicrobiales</taxon>
        <taxon>Phyllobacteriaceae</taxon>
        <taxon>Kumtagia</taxon>
    </lineage>
</organism>
<dbReference type="Gene3D" id="3.10.290.10">
    <property type="entry name" value="RNA-binding S4 domain"/>
    <property type="match status" value="1"/>
</dbReference>
<dbReference type="RefSeq" id="WP_106775524.1">
    <property type="nucleotide sequence ID" value="NZ_PXYK01000047.1"/>
</dbReference>
<comment type="catalytic activity">
    <reaction evidence="3">
        <text>uridine(1911/1915/1917) in 23S rRNA = pseudouridine(1911/1915/1917) in 23S rRNA</text>
        <dbReference type="Rhea" id="RHEA:42524"/>
        <dbReference type="Rhea" id="RHEA-COMP:10097"/>
        <dbReference type="Rhea" id="RHEA-COMP:10098"/>
        <dbReference type="ChEBI" id="CHEBI:65314"/>
        <dbReference type="ChEBI" id="CHEBI:65315"/>
        <dbReference type="EC" id="5.4.99.23"/>
    </reaction>
</comment>
<dbReference type="Pfam" id="PF01479">
    <property type="entry name" value="S4"/>
    <property type="match status" value="1"/>
</dbReference>
<dbReference type="CDD" id="cd02869">
    <property type="entry name" value="PseudoU_synth_RluA_like"/>
    <property type="match status" value="1"/>
</dbReference>
<dbReference type="GO" id="GO:0160140">
    <property type="term" value="F:23S rRNA pseudouridine(1911/1915/1917) synthase activity"/>
    <property type="evidence" value="ECO:0007669"/>
    <property type="project" value="UniProtKB-EC"/>
</dbReference>
<evidence type="ECO:0000256" key="5">
    <source>
        <dbReference type="PROSITE-ProRule" id="PRU00182"/>
    </source>
</evidence>
<protein>
    <recommendedName>
        <fullName evidence="6">Pseudouridine synthase</fullName>
        <ecNumber evidence="6">5.4.99.-</ecNumber>
    </recommendedName>
</protein>
<proteinExistence type="inferred from homology"/>
<evidence type="ECO:0000256" key="1">
    <source>
        <dbReference type="ARBA" id="ARBA00010876"/>
    </source>
</evidence>
<keyword evidence="5" id="KW-0694">RNA-binding</keyword>
<comment type="similarity">
    <text evidence="1 6">Belongs to the pseudouridine synthase RluA family.</text>
</comment>
<dbReference type="PANTHER" id="PTHR21600">
    <property type="entry name" value="MITOCHONDRIAL RNA PSEUDOURIDINE SYNTHASE"/>
    <property type="match status" value="1"/>
</dbReference>
<keyword evidence="2 6" id="KW-0413">Isomerase</keyword>
<reference evidence="8 9" key="1">
    <citation type="submission" date="2018-03" db="EMBL/GenBank/DDBJ databases">
        <title>The draft genome of Mesorhizobium sp. 6GN-30.</title>
        <authorList>
            <person name="Liu L."/>
            <person name="Li L."/>
            <person name="Wang T."/>
            <person name="Zhang X."/>
            <person name="Liang L."/>
        </authorList>
    </citation>
    <scope>NUCLEOTIDE SEQUENCE [LARGE SCALE GENOMIC DNA]</scope>
    <source>
        <strain evidence="8 9">6GN30</strain>
    </source>
</reference>
<comment type="function">
    <text evidence="6">Responsible for synthesis of pseudouridine from uracil.</text>
</comment>
<dbReference type="GO" id="GO:0003723">
    <property type="term" value="F:RNA binding"/>
    <property type="evidence" value="ECO:0007669"/>
    <property type="project" value="UniProtKB-KW"/>
</dbReference>
<dbReference type="InterPro" id="IPR006225">
    <property type="entry name" value="PsdUridine_synth_RluC/D"/>
</dbReference>
<dbReference type="PANTHER" id="PTHR21600:SF44">
    <property type="entry name" value="RIBOSOMAL LARGE SUBUNIT PSEUDOURIDINE SYNTHASE D"/>
    <property type="match status" value="1"/>
</dbReference>
<dbReference type="OrthoDB" id="9807829at2"/>
<dbReference type="InterPro" id="IPR036986">
    <property type="entry name" value="S4_RNA-bd_sf"/>
</dbReference>
<sequence>MKTSGQAIDAPDSEGGAAWKGLTAGPDAAGQRLDQWLAAELGGELSRSRLQALIRQGAVSVGGAAVTEPKRKLAAGEAVAILLPEPEPAEPQGEDIPLDILHEDDELIVVNKPAGLVVHPAAGNWTGTLVNALIHHCGASLSGIGGVRRPGIVHRLDKDTSGVLVAAKTDRAHKALSEAFADHGRSGDLERAYVALAWNIPARPAGTVDAPLGRAADRVRRAVVPEGREDARHAVTHYAVLERYGEGGSGVQAALLECRLETGRTHQIRVHMAHIGHPLIGDRDYGTGFRTKANRLPEPLRSAVETFPRQALHARLLAFRHPITQELMRFEAPMPADMAGLVHGFRGI</sequence>
<dbReference type="InterPro" id="IPR002942">
    <property type="entry name" value="S4_RNA-bd"/>
</dbReference>
<dbReference type="Gene3D" id="3.30.2350.10">
    <property type="entry name" value="Pseudouridine synthase"/>
    <property type="match status" value="1"/>
</dbReference>
<dbReference type="InterPro" id="IPR050188">
    <property type="entry name" value="RluA_PseudoU_synthase"/>
</dbReference>
<dbReference type="PROSITE" id="PS50889">
    <property type="entry name" value="S4"/>
    <property type="match status" value="1"/>
</dbReference>
<evidence type="ECO:0000313" key="8">
    <source>
        <dbReference type="EMBL" id="PSJ50770.1"/>
    </source>
</evidence>
<dbReference type="GO" id="GO:0000455">
    <property type="term" value="P:enzyme-directed rRNA pseudouridine synthesis"/>
    <property type="evidence" value="ECO:0007669"/>
    <property type="project" value="UniProtKB-ARBA"/>
</dbReference>
<dbReference type="NCBIfam" id="TIGR00005">
    <property type="entry name" value="rluA_subfam"/>
    <property type="match status" value="1"/>
</dbReference>
<comment type="catalytic activity">
    <reaction evidence="6">
        <text>a uridine in RNA = a pseudouridine in RNA</text>
        <dbReference type="Rhea" id="RHEA:48348"/>
        <dbReference type="Rhea" id="RHEA-COMP:12068"/>
        <dbReference type="Rhea" id="RHEA-COMP:12069"/>
        <dbReference type="ChEBI" id="CHEBI:65314"/>
        <dbReference type="ChEBI" id="CHEBI:65315"/>
    </reaction>
</comment>
<evidence type="ECO:0000256" key="2">
    <source>
        <dbReference type="ARBA" id="ARBA00023235"/>
    </source>
</evidence>
<dbReference type="SUPFAM" id="SSF55174">
    <property type="entry name" value="Alpha-L RNA-binding motif"/>
    <property type="match status" value="1"/>
</dbReference>
<dbReference type="SMART" id="SM00363">
    <property type="entry name" value="S4"/>
    <property type="match status" value="1"/>
</dbReference>